<dbReference type="EMBL" id="FNAG01000002">
    <property type="protein sequence ID" value="SDD46867.1"/>
    <property type="molecule type" value="Genomic_DNA"/>
</dbReference>
<evidence type="ECO:0000313" key="3">
    <source>
        <dbReference type="Proteomes" id="UP000199603"/>
    </source>
</evidence>
<feature type="signal peptide" evidence="1">
    <location>
        <begin position="1"/>
        <end position="31"/>
    </location>
</feature>
<accession>A0A1G6V1L5</accession>
<evidence type="ECO:0000313" key="2">
    <source>
        <dbReference type="EMBL" id="SDD46867.1"/>
    </source>
</evidence>
<name>A0A1G6V1L5_9GAMM</name>
<dbReference type="AlphaFoldDB" id="A0A1G6V1L5"/>
<keyword evidence="1" id="KW-0732">Signal</keyword>
<keyword evidence="3" id="KW-1185">Reference proteome</keyword>
<reference evidence="2 3" key="1">
    <citation type="submission" date="2016-10" db="EMBL/GenBank/DDBJ databases">
        <authorList>
            <person name="de Groot N.N."/>
        </authorList>
    </citation>
    <scope>NUCLEOTIDE SEQUENCE [LARGE SCALE GENOMIC DNA]</scope>
    <source>
        <strain evidence="2 3">DSM 16957</strain>
    </source>
</reference>
<dbReference type="RefSeq" id="WP_143006595.1">
    <property type="nucleotide sequence ID" value="NZ_FNAG01000002.1"/>
</dbReference>
<organism evidence="2 3">
    <name type="scientific">Aquimonas voraii</name>
    <dbReference type="NCBI Taxonomy" id="265719"/>
    <lineage>
        <taxon>Bacteria</taxon>
        <taxon>Pseudomonadati</taxon>
        <taxon>Pseudomonadota</taxon>
        <taxon>Gammaproteobacteria</taxon>
        <taxon>Lysobacterales</taxon>
        <taxon>Lysobacteraceae</taxon>
        <taxon>Aquimonas</taxon>
    </lineage>
</organism>
<evidence type="ECO:0000256" key="1">
    <source>
        <dbReference type="SAM" id="SignalP"/>
    </source>
</evidence>
<proteinExistence type="predicted"/>
<protein>
    <submittedName>
        <fullName evidence="2">Uncharacterized protein</fullName>
    </submittedName>
</protein>
<dbReference type="Proteomes" id="UP000199603">
    <property type="component" value="Unassembled WGS sequence"/>
</dbReference>
<sequence>MPHARTHPRTPFRALLAAGLLAFLALPPAFAAADVDGGDSGERIISANLMNAIESWSDPLDTLEAAALERYPELIHRYAQLLGRHYRQGLLAHLQVQYPEAYAEITRELPAERTDDAEILAWLMSAREADWQALQAEPNLAAGGLGFAEVAAREFPQVLAEVEAGGLSPAGRGEALLDHVAALGDEDLQLEARRLIGTLTPLPWKNCICTTVLTFPHQPSPWQTEINENHSSSWGSLPKKERQLNYSVSARGAAKDINFYRRSRHNVWEVDRIKGTNYSHMRVRMLCTRNGEPGGVECGTGTCRGDLAVRIAYGSRVGQQVDYGGPWSKEARAVASDWAQLKYDPPGAAPMTTLFSKGVAVSGFTASNWNSQAIIQVLTTAAQVGLVVATDGSAAGALLEGNLVNDTITALFGLVKREGGPSSHHQDMHAAWDTANSSPIALLPNQTHLFELDTLAKVYGRGYGGDSKTWANVDSSAYLTAVTRNYTCGFGTQAPTPRAYWFWSTPGAPHSSSTLQNLVGSYVQTELGVWPSNVTQQVGQFP</sequence>
<gene>
    <name evidence="2" type="ORF">SAMN04488509_102576</name>
</gene>
<feature type="chain" id="PRO_5011741061" evidence="1">
    <location>
        <begin position="32"/>
        <end position="542"/>
    </location>
</feature>